<dbReference type="GO" id="GO:0008821">
    <property type="term" value="F:crossover junction DNA endonuclease activity"/>
    <property type="evidence" value="ECO:0007669"/>
    <property type="project" value="UniProtKB-EC"/>
</dbReference>
<dbReference type="Pfam" id="PF01870">
    <property type="entry name" value="Hjc"/>
    <property type="match status" value="1"/>
</dbReference>
<dbReference type="PANTHER" id="PTHR39651:SF1">
    <property type="entry name" value="HOLLIDAY JUNCTION RESOLVASE HJC"/>
    <property type="match status" value="1"/>
</dbReference>
<keyword evidence="8" id="KW-0238">DNA-binding</keyword>
<evidence type="ECO:0000256" key="9">
    <source>
        <dbReference type="ARBA" id="ARBA00023172"/>
    </source>
</evidence>
<evidence type="ECO:0000256" key="11">
    <source>
        <dbReference type="ARBA" id="ARBA00029354"/>
    </source>
</evidence>
<evidence type="ECO:0000256" key="8">
    <source>
        <dbReference type="ARBA" id="ARBA00023125"/>
    </source>
</evidence>
<dbReference type="InterPro" id="IPR011335">
    <property type="entry name" value="Restrct_endonuc-II-like"/>
</dbReference>
<name>A0A150J5W0_9EURY</name>
<gene>
    <name evidence="12" type="ORF">AMQ74_00668</name>
</gene>
<keyword evidence="10" id="KW-0234">DNA repair</keyword>
<dbReference type="GO" id="GO:0006281">
    <property type="term" value="P:DNA repair"/>
    <property type="evidence" value="ECO:0007669"/>
    <property type="project" value="UniProtKB-KW"/>
</dbReference>
<evidence type="ECO:0000256" key="3">
    <source>
        <dbReference type="ARBA" id="ARBA00022723"/>
    </source>
</evidence>
<dbReference type="EMBL" id="LNGD01000027">
    <property type="protein sequence ID" value="KYC52601.1"/>
    <property type="molecule type" value="Genomic_DNA"/>
</dbReference>
<dbReference type="AlphaFoldDB" id="A0A150J5W0"/>
<evidence type="ECO:0000256" key="7">
    <source>
        <dbReference type="ARBA" id="ARBA00022842"/>
    </source>
</evidence>
<keyword evidence="3" id="KW-0479">Metal-binding</keyword>
<evidence type="ECO:0000256" key="6">
    <source>
        <dbReference type="ARBA" id="ARBA00022801"/>
    </source>
</evidence>
<dbReference type="InterPro" id="IPR011856">
    <property type="entry name" value="tRNA_endonuc-like_dom_sf"/>
</dbReference>
<dbReference type="Proteomes" id="UP000075578">
    <property type="component" value="Unassembled WGS sequence"/>
</dbReference>
<dbReference type="InterPro" id="IPR002732">
    <property type="entry name" value="Hjc"/>
</dbReference>
<comment type="catalytic activity">
    <reaction evidence="11">
        <text>Endonucleolytic cleavage at a junction such as a reciprocal single-stranded crossover between two homologous DNA duplexes (Holliday junction).</text>
        <dbReference type="EC" id="3.1.21.10"/>
    </reaction>
</comment>
<dbReference type="GO" id="GO:0046872">
    <property type="term" value="F:metal ion binding"/>
    <property type="evidence" value="ECO:0007669"/>
    <property type="project" value="UniProtKB-KW"/>
</dbReference>
<evidence type="ECO:0000256" key="4">
    <source>
        <dbReference type="ARBA" id="ARBA00022759"/>
    </source>
</evidence>
<protein>
    <submittedName>
        <fullName evidence="12">Archaeal holliday junction resolvase (Hjc)</fullName>
    </submittedName>
</protein>
<evidence type="ECO:0000256" key="10">
    <source>
        <dbReference type="ARBA" id="ARBA00023204"/>
    </source>
</evidence>
<evidence type="ECO:0000256" key="5">
    <source>
        <dbReference type="ARBA" id="ARBA00022763"/>
    </source>
</evidence>
<organism evidence="12 13">
    <name type="scientific">Candidatus Methanofastidiosum methylothiophilum</name>
    <dbReference type="NCBI Taxonomy" id="1705564"/>
    <lineage>
        <taxon>Archaea</taxon>
        <taxon>Methanobacteriati</taxon>
        <taxon>Methanobacteriota</taxon>
        <taxon>Stenosarchaea group</taxon>
        <taxon>Candidatus Methanofastidiosia</taxon>
        <taxon>Candidatus Methanofastidiosales</taxon>
        <taxon>Candidatus Methanofastidiosaceae</taxon>
        <taxon>Candidatus Methanofastidiosum</taxon>
    </lineage>
</organism>
<dbReference type="PANTHER" id="PTHR39651">
    <property type="entry name" value="HOLLIDAY JUNCTION RESOLVASE HJC"/>
    <property type="match status" value="1"/>
</dbReference>
<keyword evidence="9" id="KW-0233">DNA recombination</keyword>
<dbReference type="GO" id="GO:0003677">
    <property type="term" value="F:DNA binding"/>
    <property type="evidence" value="ECO:0007669"/>
    <property type="project" value="UniProtKB-KW"/>
</dbReference>
<comment type="cofactor">
    <cofactor evidence="1">
        <name>Mg(2+)</name>
        <dbReference type="ChEBI" id="CHEBI:18420"/>
    </cofactor>
</comment>
<dbReference type="GO" id="GO:0006310">
    <property type="term" value="P:DNA recombination"/>
    <property type="evidence" value="ECO:0007669"/>
    <property type="project" value="UniProtKB-KW"/>
</dbReference>
<evidence type="ECO:0000313" key="13">
    <source>
        <dbReference type="Proteomes" id="UP000075578"/>
    </source>
</evidence>
<dbReference type="InterPro" id="IPR014428">
    <property type="entry name" value="Hjc_arc"/>
</dbReference>
<accession>A0A150J5W0</accession>
<keyword evidence="6" id="KW-0378">Hydrolase</keyword>
<keyword evidence="5" id="KW-0227">DNA damage</keyword>
<keyword evidence="7" id="KW-0460">Magnesium</keyword>
<evidence type="ECO:0000256" key="2">
    <source>
        <dbReference type="ARBA" id="ARBA00022722"/>
    </source>
</evidence>
<dbReference type="SUPFAM" id="SSF52980">
    <property type="entry name" value="Restriction endonuclease-like"/>
    <property type="match status" value="1"/>
</dbReference>
<reference evidence="12 13" key="1">
    <citation type="journal article" date="2016" name="ISME J.">
        <title>Chasing the elusive Euryarchaeota class WSA2: genomes reveal a uniquely fastidious methyl-reducing methanogen.</title>
        <authorList>
            <person name="Nobu M.K."/>
            <person name="Narihiro T."/>
            <person name="Kuroda K."/>
            <person name="Mei R."/>
            <person name="Liu W.T."/>
        </authorList>
    </citation>
    <scope>NUCLEOTIDE SEQUENCE [LARGE SCALE GENOMIC DNA]</scope>
    <source>
        <strain evidence="12">U1lsi0528_Bin089</strain>
    </source>
</reference>
<proteinExistence type="predicted"/>
<dbReference type="Gene3D" id="3.40.1350.10">
    <property type="match status" value="1"/>
</dbReference>
<comment type="caution">
    <text evidence="12">The sequence shown here is derived from an EMBL/GenBank/DDBJ whole genome shotgun (WGS) entry which is preliminary data.</text>
</comment>
<evidence type="ECO:0000256" key="1">
    <source>
        <dbReference type="ARBA" id="ARBA00001946"/>
    </source>
</evidence>
<evidence type="ECO:0000313" key="12">
    <source>
        <dbReference type="EMBL" id="KYC52601.1"/>
    </source>
</evidence>
<keyword evidence="4" id="KW-0255">Endonuclease</keyword>
<sequence length="134" mass="15026">MSVTNNKSMGVRAEYEIKRFLQENGYFVFNKRVSQSGPDIIAIKESNAIIMEVKSTRLSTVKIKGSQINSLIHTASEVSEKTALIPKTVLAVKFSIKEGGWTFISIDNQIYEDIIIRKGDNKLLELSKGLKSFI</sequence>
<keyword evidence="2" id="KW-0540">Nuclease</keyword>